<evidence type="ECO:0000256" key="1">
    <source>
        <dbReference type="SAM" id="MobiDB-lite"/>
    </source>
</evidence>
<sequence length="410" mass="44324">MKFTSFLAPAFAGLAVAETAASQPSTEAYILRESRPASSSKDASSSPSISANAAQAILSDRLSANDKLAQDISEADYDVMNRFGKPAAKLFGDDDASAAHQLVILYKGVDSENTQALKKALNGASPSFTSASALNYFPSAKSYNTKKCKFENAIDPAKDACWSGVSRTAQYLEIDLSKDSKSTSALAKNMKKLQSLAQSGKMETLILIHPSAQAASVNPQELRRRDHKSEVVLTDKETAKPTKPADANKAKASTSPATSHPFSDKDKDGNKKKHNGLYPSCFASQDACNTATGNCTGHGVCENKWSEGSEKKCFSCRCLATTEKQADGRPSLYHWGGGALPKAGRQHALLAARRLHHHHDLHRRLLHQPAVPGRRGAAARRYWGRCLAGRIQVKTLAGEVEERRKVWTII</sequence>
<feature type="signal peptide" evidence="2">
    <location>
        <begin position="1"/>
        <end position="22"/>
    </location>
</feature>
<evidence type="ECO:0000259" key="3">
    <source>
        <dbReference type="Pfam" id="PF12955"/>
    </source>
</evidence>
<feature type="chain" id="PRO_5047326884" description="Vacuolar sorting protein Vps3844 C-terminal domain-containing protein" evidence="2">
    <location>
        <begin position="23"/>
        <end position="410"/>
    </location>
</feature>
<name>A0ABR1QZ16_9PEZI</name>
<dbReference type="GeneID" id="92071464"/>
<feature type="compositionally biased region" description="Polar residues" evidence="1">
    <location>
        <begin position="251"/>
        <end position="261"/>
    </location>
</feature>
<dbReference type="PANTHER" id="PTHR36853">
    <property type="entry name" value="EXPRESSED PROTEIN"/>
    <property type="match status" value="1"/>
</dbReference>
<dbReference type="PANTHER" id="PTHR36853:SF1">
    <property type="entry name" value="DUF3844 DOMAIN-CONTAINING PROTEIN"/>
    <property type="match status" value="1"/>
</dbReference>
<dbReference type="InterPro" id="IPR024382">
    <property type="entry name" value="Vps3844_C"/>
</dbReference>
<keyword evidence="5" id="KW-1185">Reference proteome</keyword>
<evidence type="ECO:0000256" key="2">
    <source>
        <dbReference type="SAM" id="SignalP"/>
    </source>
</evidence>
<gene>
    <name evidence="4" type="ORF">PG986_002180</name>
</gene>
<feature type="domain" description="Vacuolar sorting protein Vps3844 C-terminal" evidence="3">
    <location>
        <begin position="281"/>
        <end position="339"/>
    </location>
</feature>
<proteinExistence type="predicted"/>
<evidence type="ECO:0000313" key="5">
    <source>
        <dbReference type="Proteomes" id="UP001391051"/>
    </source>
</evidence>
<dbReference type="Pfam" id="PF12955">
    <property type="entry name" value="Vps3844_C"/>
    <property type="match status" value="1"/>
</dbReference>
<protein>
    <recommendedName>
        <fullName evidence="3">Vacuolar sorting protein Vps3844 C-terminal domain-containing protein</fullName>
    </recommendedName>
</protein>
<keyword evidence="2" id="KW-0732">Signal</keyword>
<dbReference type="RefSeq" id="XP_066707295.1">
    <property type="nucleotide sequence ID" value="XM_066838402.1"/>
</dbReference>
<comment type="caution">
    <text evidence="4">The sequence shown here is derived from an EMBL/GenBank/DDBJ whole genome shotgun (WGS) entry which is preliminary data.</text>
</comment>
<reference evidence="4 5" key="1">
    <citation type="submission" date="2023-01" db="EMBL/GenBank/DDBJ databases">
        <title>Analysis of 21 Apiospora genomes using comparative genomics revels a genus with tremendous synthesis potential of carbohydrate active enzymes and secondary metabolites.</title>
        <authorList>
            <person name="Sorensen T."/>
        </authorList>
    </citation>
    <scope>NUCLEOTIDE SEQUENCE [LARGE SCALE GENOMIC DNA]</scope>
    <source>
        <strain evidence="4 5">CBS 24483</strain>
    </source>
</reference>
<organism evidence="4 5">
    <name type="scientific">Apiospora aurea</name>
    <dbReference type="NCBI Taxonomy" id="335848"/>
    <lineage>
        <taxon>Eukaryota</taxon>
        <taxon>Fungi</taxon>
        <taxon>Dikarya</taxon>
        <taxon>Ascomycota</taxon>
        <taxon>Pezizomycotina</taxon>
        <taxon>Sordariomycetes</taxon>
        <taxon>Xylariomycetidae</taxon>
        <taxon>Amphisphaeriales</taxon>
        <taxon>Apiosporaceae</taxon>
        <taxon>Apiospora</taxon>
    </lineage>
</organism>
<feature type="region of interest" description="Disordered" evidence="1">
    <location>
        <begin position="213"/>
        <end position="271"/>
    </location>
</feature>
<evidence type="ECO:0000313" key="4">
    <source>
        <dbReference type="EMBL" id="KAK7967903.1"/>
    </source>
</evidence>
<feature type="compositionally biased region" description="Basic and acidic residues" evidence="1">
    <location>
        <begin position="221"/>
        <end position="240"/>
    </location>
</feature>
<accession>A0ABR1QZ16</accession>
<dbReference type="EMBL" id="JAQQWE010000001">
    <property type="protein sequence ID" value="KAK7967903.1"/>
    <property type="molecule type" value="Genomic_DNA"/>
</dbReference>
<dbReference type="InterPro" id="IPR053065">
    <property type="entry name" value="Archenteron_Induction-Rel"/>
</dbReference>
<dbReference type="Proteomes" id="UP001391051">
    <property type="component" value="Unassembled WGS sequence"/>
</dbReference>